<feature type="coiled-coil region" evidence="5">
    <location>
        <begin position="98"/>
        <end position="132"/>
    </location>
</feature>
<evidence type="ECO:0000313" key="8">
    <source>
        <dbReference type="Proteomes" id="UP001634007"/>
    </source>
</evidence>
<accession>A0ABD3KXJ3</accession>
<dbReference type="AlphaFoldDB" id="A0ABD3KXJ3"/>
<dbReference type="EMBL" id="JBJKBG010000004">
    <property type="protein sequence ID" value="KAL3742076.1"/>
    <property type="molecule type" value="Genomic_DNA"/>
</dbReference>
<sequence>MEGRSFSSGSHSYKKKKSELDGECYYYCGLPSPRRTSWTRLNPGRRFHGCDRYREGSKCKYFKWVDKKFSDRATEVILELLEGRNQPPPALMDELEDVDSMQAQMKGLTSLVDHLKREVSRLKIERNFYRALIVFLFSCVVYSNVKLSNEKKFVCLP</sequence>
<keyword evidence="5" id="KW-0175">Coiled coil</keyword>
<gene>
    <name evidence="7" type="ORF">ACJRO7_017541</name>
</gene>
<dbReference type="Proteomes" id="UP001634007">
    <property type="component" value="Unassembled WGS sequence"/>
</dbReference>
<dbReference type="PROSITE" id="PS51999">
    <property type="entry name" value="ZF_GRF"/>
    <property type="match status" value="1"/>
</dbReference>
<reference evidence="7 8" key="1">
    <citation type="submission" date="2024-11" db="EMBL/GenBank/DDBJ databases">
        <title>Chromosome-level genome assembly of Eucalyptus globulus Labill. provides insights into its genome evolution.</title>
        <authorList>
            <person name="Li X."/>
        </authorList>
    </citation>
    <scope>NUCLEOTIDE SEQUENCE [LARGE SCALE GENOMIC DNA]</scope>
    <source>
        <strain evidence="7">CL2024</strain>
        <tissue evidence="7">Fresh tender leaves</tissue>
    </source>
</reference>
<name>A0ABD3KXJ3_EUCGL</name>
<evidence type="ECO:0000256" key="2">
    <source>
        <dbReference type="ARBA" id="ARBA00022771"/>
    </source>
</evidence>
<evidence type="ECO:0000256" key="4">
    <source>
        <dbReference type="PROSITE-ProRule" id="PRU01343"/>
    </source>
</evidence>
<keyword evidence="1" id="KW-0479">Metal-binding</keyword>
<keyword evidence="3" id="KW-0862">Zinc</keyword>
<dbReference type="PANTHER" id="PTHR33248">
    <property type="entry name" value="ZINC ION-BINDING PROTEIN"/>
    <property type="match status" value="1"/>
</dbReference>
<keyword evidence="2 4" id="KW-0863">Zinc-finger</keyword>
<organism evidence="7 8">
    <name type="scientific">Eucalyptus globulus</name>
    <name type="common">Tasmanian blue gum</name>
    <dbReference type="NCBI Taxonomy" id="34317"/>
    <lineage>
        <taxon>Eukaryota</taxon>
        <taxon>Viridiplantae</taxon>
        <taxon>Streptophyta</taxon>
        <taxon>Embryophyta</taxon>
        <taxon>Tracheophyta</taxon>
        <taxon>Spermatophyta</taxon>
        <taxon>Magnoliopsida</taxon>
        <taxon>eudicotyledons</taxon>
        <taxon>Gunneridae</taxon>
        <taxon>Pentapetalae</taxon>
        <taxon>rosids</taxon>
        <taxon>malvids</taxon>
        <taxon>Myrtales</taxon>
        <taxon>Myrtaceae</taxon>
        <taxon>Myrtoideae</taxon>
        <taxon>Eucalypteae</taxon>
        <taxon>Eucalyptus</taxon>
    </lineage>
</organism>
<dbReference type="Pfam" id="PF06839">
    <property type="entry name" value="Zn_ribbon_GRF"/>
    <property type="match status" value="1"/>
</dbReference>
<dbReference type="GO" id="GO:0008270">
    <property type="term" value="F:zinc ion binding"/>
    <property type="evidence" value="ECO:0007669"/>
    <property type="project" value="UniProtKB-KW"/>
</dbReference>
<evidence type="ECO:0000256" key="3">
    <source>
        <dbReference type="ARBA" id="ARBA00022833"/>
    </source>
</evidence>
<evidence type="ECO:0000313" key="7">
    <source>
        <dbReference type="EMBL" id="KAL3742076.1"/>
    </source>
</evidence>
<proteinExistence type="predicted"/>
<evidence type="ECO:0000256" key="1">
    <source>
        <dbReference type="ARBA" id="ARBA00022723"/>
    </source>
</evidence>
<feature type="domain" description="GRF-type" evidence="6">
    <location>
        <begin position="24"/>
        <end position="68"/>
    </location>
</feature>
<evidence type="ECO:0000259" key="6">
    <source>
        <dbReference type="PROSITE" id="PS51999"/>
    </source>
</evidence>
<comment type="caution">
    <text evidence="7">The sequence shown here is derived from an EMBL/GenBank/DDBJ whole genome shotgun (WGS) entry which is preliminary data.</text>
</comment>
<dbReference type="InterPro" id="IPR010666">
    <property type="entry name" value="Znf_GRF"/>
</dbReference>
<evidence type="ECO:0000256" key="5">
    <source>
        <dbReference type="SAM" id="Coils"/>
    </source>
</evidence>
<keyword evidence="8" id="KW-1185">Reference proteome</keyword>
<protein>
    <recommendedName>
        <fullName evidence="6">GRF-type domain-containing protein</fullName>
    </recommendedName>
</protein>